<dbReference type="InterPro" id="IPR018188">
    <property type="entry name" value="RNase_T2_His_AS_1"/>
</dbReference>
<evidence type="ECO:0000256" key="4">
    <source>
        <dbReference type="ARBA" id="ARBA00022801"/>
    </source>
</evidence>
<dbReference type="Proteomes" id="UP000489600">
    <property type="component" value="Unassembled WGS sequence"/>
</dbReference>
<keyword evidence="9" id="KW-0732">Signal</keyword>
<evidence type="ECO:0000313" key="10">
    <source>
        <dbReference type="EMBL" id="VVA92364.1"/>
    </source>
</evidence>
<dbReference type="AlphaFoldDB" id="A0A565ATY6"/>
<feature type="chain" id="PRO_5021852337" evidence="9">
    <location>
        <begin position="21"/>
        <end position="317"/>
    </location>
</feature>
<dbReference type="EMBL" id="CABITT030000001">
    <property type="protein sequence ID" value="VVA92364.1"/>
    <property type="molecule type" value="Genomic_DNA"/>
</dbReference>
<dbReference type="GO" id="GO:0005576">
    <property type="term" value="C:extracellular region"/>
    <property type="evidence" value="ECO:0007669"/>
    <property type="project" value="TreeGrafter"/>
</dbReference>
<keyword evidence="4" id="KW-0378">Hydrolase</keyword>
<evidence type="ECO:0000256" key="9">
    <source>
        <dbReference type="SAM" id="SignalP"/>
    </source>
</evidence>
<organism evidence="10 11">
    <name type="scientific">Arabis nemorensis</name>
    <dbReference type="NCBI Taxonomy" id="586526"/>
    <lineage>
        <taxon>Eukaryota</taxon>
        <taxon>Viridiplantae</taxon>
        <taxon>Streptophyta</taxon>
        <taxon>Embryophyta</taxon>
        <taxon>Tracheophyta</taxon>
        <taxon>Spermatophyta</taxon>
        <taxon>Magnoliopsida</taxon>
        <taxon>eudicotyledons</taxon>
        <taxon>Gunneridae</taxon>
        <taxon>Pentapetalae</taxon>
        <taxon>rosids</taxon>
        <taxon>malvids</taxon>
        <taxon>Brassicales</taxon>
        <taxon>Brassicaceae</taxon>
        <taxon>Arabideae</taxon>
        <taxon>Arabis</taxon>
    </lineage>
</organism>
<dbReference type="PANTHER" id="PTHR11240">
    <property type="entry name" value="RIBONUCLEASE T2"/>
    <property type="match status" value="1"/>
</dbReference>
<dbReference type="GO" id="GO:0033897">
    <property type="term" value="F:ribonuclease T2 activity"/>
    <property type="evidence" value="ECO:0007669"/>
    <property type="project" value="InterPro"/>
</dbReference>
<evidence type="ECO:0000256" key="5">
    <source>
        <dbReference type="ARBA" id="ARBA00023157"/>
    </source>
</evidence>
<reference evidence="10" key="1">
    <citation type="submission" date="2019-07" db="EMBL/GenBank/DDBJ databases">
        <authorList>
            <person name="Dittberner H."/>
        </authorList>
    </citation>
    <scope>NUCLEOTIDE SEQUENCE [LARGE SCALE GENOMIC DNA]</scope>
</reference>
<dbReference type="InterPro" id="IPR033130">
    <property type="entry name" value="RNase_T2_His_AS_2"/>
</dbReference>
<dbReference type="InterPro" id="IPR001568">
    <property type="entry name" value="RNase_T2-like"/>
</dbReference>
<dbReference type="OrthoDB" id="435754at2759"/>
<dbReference type="GO" id="GO:0006401">
    <property type="term" value="P:RNA catabolic process"/>
    <property type="evidence" value="ECO:0007669"/>
    <property type="project" value="TreeGrafter"/>
</dbReference>
<feature type="active site" evidence="7">
    <location>
        <position position="116"/>
    </location>
</feature>
<comment type="caution">
    <text evidence="10">The sequence shown here is derived from an EMBL/GenBank/DDBJ whole genome shotgun (WGS) entry which is preliminary data.</text>
</comment>
<dbReference type="GO" id="GO:0016787">
    <property type="term" value="F:hydrolase activity"/>
    <property type="evidence" value="ECO:0007669"/>
    <property type="project" value="UniProtKB-KW"/>
</dbReference>
<dbReference type="CDD" id="cd01061">
    <property type="entry name" value="RNase_T2_euk"/>
    <property type="match status" value="1"/>
</dbReference>
<dbReference type="InterPro" id="IPR033697">
    <property type="entry name" value="Ribonuclease_T2_eukaryotic"/>
</dbReference>
<keyword evidence="5" id="KW-1015">Disulfide bond</keyword>
<feature type="signal peptide" evidence="9">
    <location>
        <begin position="1"/>
        <end position="20"/>
    </location>
</feature>
<keyword evidence="6" id="KW-0456">Lyase</keyword>
<name>A0A565ATY6_9BRAS</name>
<dbReference type="Gene3D" id="3.90.730.10">
    <property type="entry name" value="Ribonuclease T2-like"/>
    <property type="match status" value="1"/>
</dbReference>
<dbReference type="PROSITE" id="PS00531">
    <property type="entry name" value="RNASE_T2_2"/>
    <property type="match status" value="1"/>
</dbReference>
<keyword evidence="3" id="KW-0255">Endonuclease</keyword>
<evidence type="ECO:0000256" key="7">
    <source>
        <dbReference type="PIRSR" id="PIRSR633697-1"/>
    </source>
</evidence>
<evidence type="ECO:0000256" key="3">
    <source>
        <dbReference type="ARBA" id="ARBA00022759"/>
    </source>
</evidence>
<proteinExistence type="inferred from homology"/>
<gene>
    <name evidence="10" type="ORF">ANE_LOCUS2809</name>
</gene>
<comment type="similarity">
    <text evidence="1 8">Belongs to the RNase T2 family.</text>
</comment>
<evidence type="ECO:0000256" key="6">
    <source>
        <dbReference type="ARBA" id="ARBA00023239"/>
    </source>
</evidence>
<dbReference type="InterPro" id="IPR036430">
    <property type="entry name" value="RNase_T2-like_sf"/>
</dbReference>
<dbReference type="PROSITE" id="PS00530">
    <property type="entry name" value="RNASE_T2_1"/>
    <property type="match status" value="1"/>
</dbReference>
<dbReference type="PANTHER" id="PTHR11240:SF75">
    <property type="entry name" value="RIBONUCLEASE 3"/>
    <property type="match status" value="1"/>
</dbReference>
<sequence length="317" mass="35219">MIKFFICILALQQLYTQCVAEDFDFFYFVLQWPGAYCDSRHSCCYPKTGKPAADFGIHGLWPNYKTGGWPQNCNPDSEFDESRVSDLMSNLQREWPTLSCPSNDGVHFWTHEWEKHGTCAESELDQHDYFEAGLKLKQKANLLHALTNAGGSSVGRFGFLNSSKTELLLVFASFAKHCGNGLVKVLVARVEVVPPVKLLRMRLPVGLALSPLHCWHLPPSTAASFNSGTSWGRSESSGLFLSLSCLSPYLLSSVQIVAWKLFSLCMSSVVDPVLQFETCSIIALVWSDVVFMPWLHILLAGGRGPYYVTTSVSCSTP</sequence>
<feature type="active site" evidence="7">
    <location>
        <position position="58"/>
    </location>
</feature>
<evidence type="ECO:0000256" key="8">
    <source>
        <dbReference type="RuleBase" id="RU004328"/>
    </source>
</evidence>
<evidence type="ECO:0000313" key="11">
    <source>
        <dbReference type="Proteomes" id="UP000489600"/>
    </source>
</evidence>
<keyword evidence="2" id="KW-0540">Nuclease</keyword>
<evidence type="ECO:0000256" key="2">
    <source>
        <dbReference type="ARBA" id="ARBA00022722"/>
    </source>
</evidence>
<protein>
    <submittedName>
        <fullName evidence="10">Uncharacterized protein</fullName>
    </submittedName>
</protein>
<dbReference type="SUPFAM" id="SSF55895">
    <property type="entry name" value="Ribonuclease Rh-like"/>
    <property type="match status" value="1"/>
</dbReference>
<evidence type="ECO:0000256" key="1">
    <source>
        <dbReference type="ARBA" id="ARBA00007469"/>
    </source>
</evidence>
<dbReference type="GO" id="GO:0003723">
    <property type="term" value="F:RNA binding"/>
    <property type="evidence" value="ECO:0007669"/>
    <property type="project" value="InterPro"/>
</dbReference>
<dbReference type="Pfam" id="PF00445">
    <property type="entry name" value="Ribonuclease_T2"/>
    <property type="match status" value="1"/>
</dbReference>
<accession>A0A565ATY6</accession>
<feature type="active site" evidence="7">
    <location>
        <position position="112"/>
    </location>
</feature>
<keyword evidence="11" id="KW-1185">Reference proteome</keyword>